<evidence type="ECO:0000313" key="2">
    <source>
        <dbReference type="EMBL" id="EDM75175.1"/>
    </source>
</evidence>
<feature type="transmembrane region" description="Helical" evidence="1">
    <location>
        <begin position="34"/>
        <end position="56"/>
    </location>
</feature>
<protein>
    <submittedName>
        <fullName evidence="2">Uncharacterized protein</fullName>
    </submittedName>
</protein>
<organism evidence="2 3">
    <name type="scientific">Plesiocystis pacifica SIR-1</name>
    <dbReference type="NCBI Taxonomy" id="391625"/>
    <lineage>
        <taxon>Bacteria</taxon>
        <taxon>Pseudomonadati</taxon>
        <taxon>Myxococcota</taxon>
        <taxon>Polyangia</taxon>
        <taxon>Nannocystales</taxon>
        <taxon>Nannocystaceae</taxon>
        <taxon>Plesiocystis</taxon>
    </lineage>
</organism>
<dbReference type="Proteomes" id="UP000005801">
    <property type="component" value="Unassembled WGS sequence"/>
</dbReference>
<comment type="caution">
    <text evidence="2">The sequence shown here is derived from an EMBL/GenBank/DDBJ whole genome shotgun (WGS) entry which is preliminary data.</text>
</comment>
<reference evidence="2 3" key="1">
    <citation type="submission" date="2007-06" db="EMBL/GenBank/DDBJ databases">
        <authorList>
            <person name="Shimkets L."/>
            <person name="Ferriera S."/>
            <person name="Johnson J."/>
            <person name="Kravitz S."/>
            <person name="Beeson K."/>
            <person name="Sutton G."/>
            <person name="Rogers Y.-H."/>
            <person name="Friedman R."/>
            <person name="Frazier M."/>
            <person name="Venter J.C."/>
        </authorList>
    </citation>
    <scope>NUCLEOTIDE SEQUENCE [LARGE SCALE GENOMIC DNA]</scope>
    <source>
        <strain evidence="2 3">SIR-1</strain>
    </source>
</reference>
<dbReference type="EMBL" id="ABCS01000101">
    <property type="protein sequence ID" value="EDM75175.1"/>
    <property type="molecule type" value="Genomic_DNA"/>
</dbReference>
<keyword evidence="1" id="KW-1133">Transmembrane helix</keyword>
<evidence type="ECO:0000256" key="1">
    <source>
        <dbReference type="SAM" id="Phobius"/>
    </source>
</evidence>
<sequence length="61" mass="6535">MFGVVLGVAALVVGRVHPEHRGFDPPEPDASWDLPAVLVLSTFLGMGGLRPLWLLARSLLS</sequence>
<proteinExistence type="predicted"/>
<dbReference type="AlphaFoldDB" id="A6GG47"/>
<evidence type="ECO:0000313" key="3">
    <source>
        <dbReference type="Proteomes" id="UP000005801"/>
    </source>
</evidence>
<keyword evidence="1" id="KW-0472">Membrane</keyword>
<gene>
    <name evidence="2" type="ORF">PPSIR1_08087</name>
</gene>
<keyword evidence="3" id="KW-1185">Reference proteome</keyword>
<keyword evidence="1" id="KW-0812">Transmembrane</keyword>
<accession>A6GG47</accession>
<name>A6GG47_9BACT</name>